<dbReference type="OrthoDB" id="9805237at2"/>
<dbReference type="InterPro" id="IPR038765">
    <property type="entry name" value="Papain-like_cys_pep_sf"/>
</dbReference>
<dbReference type="RefSeq" id="WP_092560532.1">
    <property type="nucleotide sequence ID" value="NZ_FOYZ01000007.1"/>
</dbReference>
<dbReference type="STRING" id="37658.SAMN05661086_01990"/>
<dbReference type="EMBL" id="FOYZ01000007">
    <property type="protein sequence ID" value="SFR83066.1"/>
    <property type="molecule type" value="Genomic_DNA"/>
</dbReference>
<organism evidence="1 2">
    <name type="scientific">Anaeromicropila populeti</name>
    <dbReference type="NCBI Taxonomy" id="37658"/>
    <lineage>
        <taxon>Bacteria</taxon>
        <taxon>Bacillati</taxon>
        <taxon>Bacillota</taxon>
        <taxon>Clostridia</taxon>
        <taxon>Lachnospirales</taxon>
        <taxon>Lachnospiraceae</taxon>
        <taxon>Anaeromicropila</taxon>
    </lineage>
</organism>
<evidence type="ECO:0000313" key="2">
    <source>
        <dbReference type="Proteomes" id="UP000199659"/>
    </source>
</evidence>
<dbReference type="SUPFAM" id="SSF54001">
    <property type="entry name" value="Cysteine proteinases"/>
    <property type="match status" value="1"/>
</dbReference>
<accession>A0A1I6JVV2</accession>
<protein>
    <submittedName>
        <fullName evidence="1">Uncharacterized protein</fullName>
    </submittedName>
</protein>
<proteinExistence type="predicted"/>
<sequence length="315" mass="36128">MSQLEQISKATVKISDLKKGDIILLSPYDQWDSKLIAIVTNSPVSHGVMSYYDYNTIVEENPPCVQTLPIAGKIKGRDAYVVRNKKETLDMEPVVKIAEKYLNQKDPFTYVSVYTIAIYMLMSEVNLTKELQQQLIIFFKAASIEVEKYLKEQKDSDCQPMTCSQFIYECYNETGEEYKVDLVKTALDTSLLSRVKKVIESNPEKYQEMEVNLEIDEKFSAEEEIMKLMEETFHSFESGSINDVNDEVITDDFAVAFSKFCILFLKTQKIVLGDKDYIKALDILINNKEFYVTPGDLLVNTSNFVCLGLLEKIEE</sequence>
<name>A0A1I6JVV2_9FIRM</name>
<gene>
    <name evidence="1" type="ORF">SAMN05661086_01990</name>
</gene>
<evidence type="ECO:0000313" key="1">
    <source>
        <dbReference type="EMBL" id="SFR83066.1"/>
    </source>
</evidence>
<dbReference type="Gene3D" id="3.90.1720.10">
    <property type="entry name" value="endopeptidase domain like (from Nostoc punctiforme)"/>
    <property type="match status" value="1"/>
</dbReference>
<dbReference type="Proteomes" id="UP000199659">
    <property type="component" value="Unassembled WGS sequence"/>
</dbReference>
<keyword evidence="2" id="KW-1185">Reference proteome</keyword>
<reference evidence="1 2" key="1">
    <citation type="submission" date="2016-10" db="EMBL/GenBank/DDBJ databases">
        <authorList>
            <person name="de Groot N.N."/>
        </authorList>
    </citation>
    <scope>NUCLEOTIDE SEQUENCE [LARGE SCALE GENOMIC DNA]</scope>
    <source>
        <strain evidence="1 2">743A</strain>
    </source>
</reference>
<dbReference type="AlphaFoldDB" id="A0A1I6JVV2"/>